<keyword evidence="1" id="KW-0472">Membrane</keyword>
<feature type="transmembrane region" description="Helical" evidence="1">
    <location>
        <begin position="12"/>
        <end position="29"/>
    </location>
</feature>
<keyword evidence="3" id="KW-1185">Reference proteome</keyword>
<comment type="caution">
    <text evidence="2">The sequence shown here is derived from an EMBL/GenBank/DDBJ whole genome shotgun (WGS) entry which is preliminary data.</text>
</comment>
<keyword evidence="1" id="KW-1133">Transmembrane helix</keyword>
<reference evidence="2 3" key="1">
    <citation type="submission" date="2019-02" db="EMBL/GenBank/DDBJ databases">
        <title>Jishengella sp. nov., isolated from a root of Zingiber montanum.</title>
        <authorList>
            <person name="Kuncharoen N."/>
            <person name="Kudo T."/>
            <person name="Masahiro Y."/>
            <person name="Ohkuma M."/>
            <person name="Tanasupawat S."/>
        </authorList>
    </citation>
    <scope>NUCLEOTIDE SEQUENCE [LARGE SCALE GENOMIC DNA]</scope>
    <source>
        <strain evidence="2 3">PLAI 1-1</strain>
    </source>
</reference>
<evidence type="ECO:0000313" key="2">
    <source>
        <dbReference type="EMBL" id="TCB98981.1"/>
    </source>
</evidence>
<organism evidence="2 3">
    <name type="scientific">Micromonospora zingiberis</name>
    <dbReference type="NCBI Taxonomy" id="2053011"/>
    <lineage>
        <taxon>Bacteria</taxon>
        <taxon>Bacillati</taxon>
        <taxon>Actinomycetota</taxon>
        <taxon>Actinomycetes</taxon>
        <taxon>Micromonosporales</taxon>
        <taxon>Micromonosporaceae</taxon>
        <taxon>Micromonospora</taxon>
    </lineage>
</organism>
<evidence type="ECO:0000313" key="3">
    <source>
        <dbReference type="Proteomes" id="UP000292274"/>
    </source>
</evidence>
<proteinExistence type="predicted"/>
<accession>A0A4R0GTH3</accession>
<dbReference type="RefSeq" id="WP_131301816.1">
    <property type="nucleotide sequence ID" value="NZ_SJJR01000003.1"/>
</dbReference>
<dbReference type="Proteomes" id="UP000292274">
    <property type="component" value="Unassembled WGS sequence"/>
</dbReference>
<evidence type="ECO:0000256" key="1">
    <source>
        <dbReference type="SAM" id="Phobius"/>
    </source>
</evidence>
<gene>
    <name evidence="2" type="ORF">E0H26_06100</name>
</gene>
<name>A0A4R0GTH3_9ACTN</name>
<sequence>MDVDPCYRLRGALLAGVGVVALVVGGWWWRAEAPAPAPTGVGVASDGSLLATYWQEDPVSGTMFRQDPGASSLVLDSATGAVLVDPRTGAVLQSAGAGGDAARGAGREGSRRDVVWTERASLSEGTAVVRAARIGRDERHLLMFSCTGPGELLVTVVGARAADPLTVGCDGAVTTTEMTGSGAPVQVSFSTAGSAPLQLVARLVARS</sequence>
<protein>
    <submittedName>
        <fullName evidence="2">Uncharacterized protein</fullName>
    </submittedName>
</protein>
<keyword evidence="1" id="KW-0812">Transmembrane</keyword>
<dbReference type="EMBL" id="SJJR01000003">
    <property type="protein sequence ID" value="TCB98981.1"/>
    <property type="molecule type" value="Genomic_DNA"/>
</dbReference>
<dbReference type="OrthoDB" id="3382229at2"/>
<dbReference type="AlphaFoldDB" id="A0A4R0GTH3"/>